<evidence type="ECO:0000313" key="4">
    <source>
        <dbReference type="Proteomes" id="UP000019678"/>
    </source>
</evidence>
<feature type="transmembrane region" description="Helical" evidence="2">
    <location>
        <begin position="102"/>
        <end position="127"/>
    </location>
</feature>
<gene>
    <name evidence="3" type="ORF">CAP_8790</name>
</gene>
<feature type="transmembrane region" description="Helical" evidence="2">
    <location>
        <begin position="177"/>
        <end position="197"/>
    </location>
</feature>
<dbReference type="OrthoDB" id="9805232at2"/>
<feature type="transmembrane region" description="Helical" evidence="2">
    <location>
        <begin position="12"/>
        <end position="41"/>
    </location>
</feature>
<keyword evidence="4" id="KW-1185">Reference proteome</keyword>
<dbReference type="PANTHER" id="PTHR43298:SF2">
    <property type="entry name" value="FMN_FAD EXPORTER YEEO-RELATED"/>
    <property type="match status" value="1"/>
</dbReference>
<name>A0A017SVJ7_9BACT</name>
<feature type="transmembrane region" description="Helical" evidence="2">
    <location>
        <begin position="209"/>
        <end position="232"/>
    </location>
</feature>
<keyword evidence="2" id="KW-1133">Transmembrane helix</keyword>
<dbReference type="Pfam" id="PF01554">
    <property type="entry name" value="MatE"/>
    <property type="match status" value="2"/>
</dbReference>
<feature type="transmembrane region" description="Helical" evidence="2">
    <location>
        <begin position="375"/>
        <end position="396"/>
    </location>
</feature>
<evidence type="ECO:0008006" key="5">
    <source>
        <dbReference type="Google" id="ProtNLM"/>
    </source>
</evidence>
<dbReference type="InterPro" id="IPR050222">
    <property type="entry name" value="MATE_MdtK"/>
</dbReference>
<organism evidence="3 4">
    <name type="scientific">Chondromyces apiculatus DSM 436</name>
    <dbReference type="NCBI Taxonomy" id="1192034"/>
    <lineage>
        <taxon>Bacteria</taxon>
        <taxon>Pseudomonadati</taxon>
        <taxon>Myxococcota</taxon>
        <taxon>Polyangia</taxon>
        <taxon>Polyangiales</taxon>
        <taxon>Polyangiaceae</taxon>
        <taxon>Chondromyces</taxon>
    </lineage>
</organism>
<dbReference type="InterPro" id="IPR002528">
    <property type="entry name" value="MATE_fam"/>
</dbReference>
<dbReference type="GO" id="GO:0005886">
    <property type="term" value="C:plasma membrane"/>
    <property type="evidence" value="ECO:0007669"/>
    <property type="project" value="TreeGrafter"/>
</dbReference>
<feature type="transmembrane region" description="Helical" evidence="2">
    <location>
        <begin position="147"/>
        <end position="165"/>
    </location>
</feature>
<evidence type="ECO:0000256" key="2">
    <source>
        <dbReference type="SAM" id="Phobius"/>
    </source>
</evidence>
<dbReference type="RefSeq" id="WP_044250116.1">
    <property type="nucleotide sequence ID" value="NZ_ASRX01000092.1"/>
</dbReference>
<feature type="transmembrane region" description="Helical" evidence="2">
    <location>
        <begin position="298"/>
        <end position="317"/>
    </location>
</feature>
<keyword evidence="2" id="KW-0472">Membrane</keyword>
<accession>A0A017SVJ7</accession>
<feature type="transmembrane region" description="Helical" evidence="2">
    <location>
        <begin position="408"/>
        <end position="429"/>
    </location>
</feature>
<dbReference type="GO" id="GO:0015297">
    <property type="term" value="F:antiporter activity"/>
    <property type="evidence" value="ECO:0007669"/>
    <property type="project" value="InterPro"/>
</dbReference>
<feature type="transmembrane region" description="Helical" evidence="2">
    <location>
        <begin position="61"/>
        <end position="81"/>
    </location>
</feature>
<proteinExistence type="predicted"/>
<dbReference type="PANTHER" id="PTHR43298">
    <property type="entry name" value="MULTIDRUG RESISTANCE PROTEIN NORM-RELATED"/>
    <property type="match status" value="1"/>
</dbReference>
<comment type="caution">
    <text evidence="3">The sequence shown here is derived from an EMBL/GenBank/DDBJ whole genome shotgun (WGS) entry which is preliminary data.</text>
</comment>
<feature type="transmembrane region" description="Helical" evidence="2">
    <location>
        <begin position="338"/>
        <end position="363"/>
    </location>
</feature>
<reference evidence="3 4" key="1">
    <citation type="submission" date="2013-05" db="EMBL/GenBank/DDBJ databases">
        <title>Genome assembly of Chondromyces apiculatus DSM 436.</title>
        <authorList>
            <person name="Sharma G."/>
            <person name="Khatri I."/>
            <person name="Kaur C."/>
            <person name="Mayilraj S."/>
            <person name="Subramanian S."/>
        </authorList>
    </citation>
    <scope>NUCLEOTIDE SEQUENCE [LARGE SCALE GENOMIC DNA]</scope>
    <source>
        <strain evidence="3 4">DSM 436</strain>
    </source>
</reference>
<keyword evidence="2" id="KW-0812">Transmembrane</keyword>
<feature type="transmembrane region" description="Helical" evidence="2">
    <location>
        <begin position="253"/>
        <end position="278"/>
    </location>
</feature>
<keyword evidence="1" id="KW-0813">Transport</keyword>
<evidence type="ECO:0000256" key="1">
    <source>
        <dbReference type="ARBA" id="ARBA00022448"/>
    </source>
</evidence>
<dbReference type="Proteomes" id="UP000019678">
    <property type="component" value="Unassembled WGS sequence"/>
</dbReference>
<dbReference type="AlphaFoldDB" id="A0A017SVJ7"/>
<evidence type="ECO:0000313" key="3">
    <source>
        <dbReference type="EMBL" id="EYF01003.1"/>
    </source>
</evidence>
<dbReference type="EMBL" id="ASRX01000092">
    <property type="protein sequence ID" value="EYF01003.1"/>
    <property type="molecule type" value="Genomic_DNA"/>
</dbReference>
<dbReference type="eggNOG" id="COG0534">
    <property type="taxonomic scope" value="Bacteria"/>
</dbReference>
<dbReference type="GO" id="GO:0042910">
    <property type="term" value="F:xenobiotic transmembrane transporter activity"/>
    <property type="evidence" value="ECO:0007669"/>
    <property type="project" value="InterPro"/>
</dbReference>
<dbReference type="STRING" id="1192034.CAP_8790"/>
<sequence length="473" mass="48884">MSLRARCTDRDFLRRLVGLAAPISIQQLVTSSLFHLVNAILLSHLGEAALGAVSLVGRMGGIASLVLGGIAGGVSMFCAQLGARSDRGDRGNHSARGDRDDIARVLGAGLLVTSAFTLPLALAAALAPGAVLHLLSSDPGVIEAGSAYLPLLALQYPLLAVILVFSAAARSLGRPRLPLVTAGIGAAVSTLLSYGLVLGRLGLPALGVHGAGVAALLSRLLEAALLVGALYLGPRTTPRAVPLPALPFRDGTLSRFLAPTWPLVLNELLWALGTFAYVAIYARMGTGPLAAIGVLTPIQWVCIDVFVGLGSAAGILLGQELGAGNEARAYDLAVRISIVGPAFAALGGVVIAFASGLLLAPFSGVGPAALGGARTMLFMFAATLWIQVSTMISCLGVMRAGGDTRFMLLFNTGGTWLLGLPLACAAFALGLPIEAVFACTLVEEFLKMLLWTHRLRSRRWMRDLGAAPLPSRP</sequence>
<protein>
    <recommendedName>
        <fullName evidence="5">MATE family efflux transporter</fullName>
    </recommendedName>
</protein>